<reference evidence="3 4" key="1">
    <citation type="submission" date="2018-08" db="EMBL/GenBank/DDBJ databases">
        <title>Meiothermus luteus KCTC 52599 genome sequencing project.</title>
        <authorList>
            <person name="Da Costa M.S."/>
            <person name="Albuquerque L."/>
            <person name="Raposo P."/>
            <person name="Froufe H.J.C."/>
            <person name="Barroso C.S."/>
            <person name="Egas C."/>
        </authorList>
    </citation>
    <scope>NUCLEOTIDE SEQUENCE [LARGE SCALE GENOMIC DNA]</scope>
    <source>
        <strain evidence="3 4">KCTC 52599</strain>
    </source>
</reference>
<sequence length="339" mass="37836">MVAWGVNLIALTRLRTWMAAQGYERFFVQQPENFAWLTGGGDNTVLTLRPVAAWLEVTPQTVRLHSSRIEARRLREEEVGGLEVVPYPWYAPPKAEGPSDQEHDLTPLRLVLSPEEQDRYRTLGRDAAQALGESLRFADPEWSEFELAGAIAEELWSRGIQPVVLLVAGEERLFRHRHPIPKEARLGRLFMGVVCGRRHGLIANLTRLRSFGHPQAQTLNARVCRVEARALAASRPGASLGEVLAEIQAGYQELGCPEEFENHHQGGLTGYRSREVLAAPGEATRLQVGMALAWNPSLPGAKVEDTFLLGEDGLENLTFDPAWPMEEVEGRLRPRVYEG</sequence>
<feature type="domain" description="Peptidase M24" evidence="1">
    <location>
        <begin position="120"/>
        <end position="309"/>
    </location>
</feature>
<dbReference type="PANTHER" id="PTHR46112:SF2">
    <property type="entry name" value="XAA-PRO AMINOPEPTIDASE P-RELATED"/>
    <property type="match status" value="1"/>
</dbReference>
<organism evidence="3 4">
    <name type="scientific">Meiothermus luteus</name>
    <dbReference type="NCBI Taxonomy" id="2026184"/>
    <lineage>
        <taxon>Bacteria</taxon>
        <taxon>Thermotogati</taxon>
        <taxon>Deinococcota</taxon>
        <taxon>Deinococci</taxon>
        <taxon>Thermales</taxon>
        <taxon>Thermaceae</taxon>
        <taxon>Meiothermus</taxon>
    </lineage>
</organism>
<dbReference type="InterPro" id="IPR029149">
    <property type="entry name" value="Creatin/AminoP/Spt16_N"/>
</dbReference>
<gene>
    <name evidence="3" type="ORF">Mlute_00712</name>
</gene>
<protein>
    <submittedName>
        <fullName evidence="3">Metallopeptidase family M24</fullName>
    </submittedName>
</protein>
<name>A0A399F0P4_9DEIN</name>
<evidence type="ECO:0000259" key="2">
    <source>
        <dbReference type="Pfam" id="PF01321"/>
    </source>
</evidence>
<dbReference type="Pfam" id="PF00557">
    <property type="entry name" value="Peptidase_M24"/>
    <property type="match status" value="1"/>
</dbReference>
<dbReference type="InterPro" id="IPR000587">
    <property type="entry name" value="Creatinase_N"/>
</dbReference>
<dbReference type="InterPro" id="IPR000994">
    <property type="entry name" value="Pept_M24"/>
</dbReference>
<feature type="domain" description="Creatinase N-terminal" evidence="2">
    <location>
        <begin position="11"/>
        <end position="90"/>
    </location>
</feature>
<dbReference type="InterPro" id="IPR036005">
    <property type="entry name" value="Creatinase/aminopeptidase-like"/>
</dbReference>
<dbReference type="InterPro" id="IPR050659">
    <property type="entry name" value="Peptidase_M24B"/>
</dbReference>
<dbReference type="CDD" id="cd01066">
    <property type="entry name" value="APP_MetAP"/>
    <property type="match status" value="1"/>
</dbReference>
<evidence type="ECO:0000313" key="3">
    <source>
        <dbReference type="EMBL" id="RIH88141.1"/>
    </source>
</evidence>
<dbReference type="EMBL" id="QWKZ01000015">
    <property type="protein sequence ID" value="RIH88141.1"/>
    <property type="molecule type" value="Genomic_DNA"/>
</dbReference>
<comment type="caution">
    <text evidence="3">The sequence shown here is derived from an EMBL/GenBank/DDBJ whole genome shotgun (WGS) entry which is preliminary data.</text>
</comment>
<dbReference type="PANTHER" id="PTHR46112">
    <property type="entry name" value="AMINOPEPTIDASE"/>
    <property type="match status" value="1"/>
</dbReference>
<proteinExistence type="predicted"/>
<dbReference type="AlphaFoldDB" id="A0A399F0P4"/>
<dbReference type="Proteomes" id="UP000265800">
    <property type="component" value="Unassembled WGS sequence"/>
</dbReference>
<dbReference type="SUPFAM" id="SSF55920">
    <property type="entry name" value="Creatinase/aminopeptidase"/>
    <property type="match status" value="1"/>
</dbReference>
<dbReference type="Gene3D" id="3.90.230.10">
    <property type="entry name" value="Creatinase/methionine aminopeptidase superfamily"/>
    <property type="match status" value="1"/>
</dbReference>
<evidence type="ECO:0000313" key="4">
    <source>
        <dbReference type="Proteomes" id="UP000265800"/>
    </source>
</evidence>
<dbReference type="SUPFAM" id="SSF53092">
    <property type="entry name" value="Creatinase/prolidase N-terminal domain"/>
    <property type="match status" value="1"/>
</dbReference>
<dbReference type="Pfam" id="PF01321">
    <property type="entry name" value="Creatinase_N"/>
    <property type="match status" value="1"/>
</dbReference>
<evidence type="ECO:0000259" key="1">
    <source>
        <dbReference type="Pfam" id="PF00557"/>
    </source>
</evidence>
<accession>A0A399F0P4</accession>
<keyword evidence="4" id="KW-1185">Reference proteome</keyword>